<evidence type="ECO:0000259" key="5">
    <source>
        <dbReference type="PROSITE" id="PS50931"/>
    </source>
</evidence>
<dbReference type="SUPFAM" id="SSF46785">
    <property type="entry name" value="Winged helix' DNA-binding domain"/>
    <property type="match status" value="1"/>
</dbReference>
<keyword evidence="2" id="KW-0805">Transcription regulation</keyword>
<dbReference type="CDD" id="cd05466">
    <property type="entry name" value="PBP2_LTTR_substrate"/>
    <property type="match status" value="1"/>
</dbReference>
<evidence type="ECO:0000256" key="4">
    <source>
        <dbReference type="ARBA" id="ARBA00023163"/>
    </source>
</evidence>
<gene>
    <name evidence="6" type="ORF">KDW95_20355</name>
</gene>
<proteinExistence type="inferred from homology"/>
<accession>A0ABY5HH50</accession>
<evidence type="ECO:0000256" key="1">
    <source>
        <dbReference type="ARBA" id="ARBA00009437"/>
    </source>
</evidence>
<reference evidence="6" key="1">
    <citation type="submission" date="2021-04" db="EMBL/GenBank/DDBJ databases">
        <title>Oceanospirillales bacteria with DddD are important DMSP degraders in coastal seawater.</title>
        <authorList>
            <person name="Liu J."/>
        </authorList>
    </citation>
    <scope>NUCLEOTIDE SEQUENCE</scope>
    <source>
        <strain evidence="6">D13-1</strain>
    </source>
</reference>
<dbReference type="InterPro" id="IPR000847">
    <property type="entry name" value="LysR_HTH_N"/>
</dbReference>
<dbReference type="PROSITE" id="PS50931">
    <property type="entry name" value="HTH_LYSR"/>
    <property type="match status" value="1"/>
</dbReference>
<dbReference type="Proteomes" id="UP001058461">
    <property type="component" value="Chromosome"/>
</dbReference>
<dbReference type="Pfam" id="PF00126">
    <property type="entry name" value="HTH_1"/>
    <property type="match status" value="1"/>
</dbReference>
<keyword evidence="7" id="KW-1185">Reference proteome</keyword>
<dbReference type="Gene3D" id="1.10.10.10">
    <property type="entry name" value="Winged helix-like DNA-binding domain superfamily/Winged helix DNA-binding domain"/>
    <property type="match status" value="1"/>
</dbReference>
<keyword evidence="4" id="KW-0804">Transcription</keyword>
<dbReference type="InterPro" id="IPR036390">
    <property type="entry name" value="WH_DNA-bd_sf"/>
</dbReference>
<protein>
    <submittedName>
        <fullName evidence="6">LysR family transcriptional regulator</fullName>
    </submittedName>
</protein>
<dbReference type="RefSeq" id="WP_255853609.1">
    <property type="nucleotide sequence ID" value="NZ_CP073347.1"/>
</dbReference>
<organism evidence="6 7">
    <name type="scientific">Marinobacterium rhizophilum</name>
    <dbReference type="NCBI Taxonomy" id="420402"/>
    <lineage>
        <taxon>Bacteria</taxon>
        <taxon>Pseudomonadati</taxon>
        <taxon>Pseudomonadota</taxon>
        <taxon>Gammaproteobacteria</taxon>
        <taxon>Oceanospirillales</taxon>
        <taxon>Oceanospirillaceae</taxon>
        <taxon>Marinobacterium</taxon>
    </lineage>
</organism>
<sequence length="303" mass="33687">MDYSLAEIRAFNAAIQCGNFTRAAQQLNVSQPAITAQIRKLESRFAHPLLERFSKGICATELGQQLYRITCQYQDLQGAIAVLANPDTLPEDVTLGVATASPLVFMPLIAEFSRIFPDVTLKITTATTTQCKQLVHSREVDIGLFPQQLAEPGVSRFAFTSHGLMAVLKHDHPLAQQADISVHQLAGQPLIFYKPEACTQQLLEVLFRHNGYNPQAQVRVDGRMDMCEAVSYGLGVGFSFAKDIRPDKRLRILPVREAVDEVVEHVVWLKNRSTLPGIRDFIRLALEQSGFGIDQDSEQGELV</sequence>
<evidence type="ECO:0000256" key="3">
    <source>
        <dbReference type="ARBA" id="ARBA00023125"/>
    </source>
</evidence>
<evidence type="ECO:0000313" key="7">
    <source>
        <dbReference type="Proteomes" id="UP001058461"/>
    </source>
</evidence>
<feature type="domain" description="HTH lysR-type" evidence="5">
    <location>
        <begin position="1"/>
        <end position="60"/>
    </location>
</feature>
<dbReference type="InterPro" id="IPR005119">
    <property type="entry name" value="LysR_subst-bd"/>
</dbReference>
<dbReference type="EMBL" id="CP073347">
    <property type="protein sequence ID" value="UTW11573.1"/>
    <property type="molecule type" value="Genomic_DNA"/>
</dbReference>
<dbReference type="PANTHER" id="PTHR30126">
    <property type="entry name" value="HTH-TYPE TRANSCRIPTIONAL REGULATOR"/>
    <property type="match status" value="1"/>
</dbReference>
<dbReference type="Gene3D" id="3.40.190.290">
    <property type="match status" value="1"/>
</dbReference>
<comment type="similarity">
    <text evidence="1">Belongs to the LysR transcriptional regulatory family.</text>
</comment>
<evidence type="ECO:0000256" key="2">
    <source>
        <dbReference type="ARBA" id="ARBA00023015"/>
    </source>
</evidence>
<dbReference type="Pfam" id="PF03466">
    <property type="entry name" value="LysR_substrate"/>
    <property type="match status" value="1"/>
</dbReference>
<dbReference type="PRINTS" id="PR00039">
    <property type="entry name" value="HTHLYSR"/>
</dbReference>
<keyword evidence="3" id="KW-0238">DNA-binding</keyword>
<dbReference type="SUPFAM" id="SSF53850">
    <property type="entry name" value="Periplasmic binding protein-like II"/>
    <property type="match status" value="1"/>
</dbReference>
<evidence type="ECO:0000313" key="6">
    <source>
        <dbReference type="EMBL" id="UTW11573.1"/>
    </source>
</evidence>
<dbReference type="PANTHER" id="PTHR30126:SF40">
    <property type="entry name" value="HTH-TYPE TRANSCRIPTIONAL REGULATOR GLTR"/>
    <property type="match status" value="1"/>
</dbReference>
<name>A0ABY5HH50_9GAMM</name>
<dbReference type="InterPro" id="IPR036388">
    <property type="entry name" value="WH-like_DNA-bd_sf"/>
</dbReference>